<keyword evidence="1" id="KW-0489">Methyltransferase</keyword>
<keyword evidence="1" id="KW-0808">Transferase</keyword>
<accession>A0A964BUL5</accession>
<dbReference type="GO" id="GO:0032259">
    <property type="term" value="P:methylation"/>
    <property type="evidence" value="ECO:0007669"/>
    <property type="project" value="UniProtKB-KW"/>
</dbReference>
<dbReference type="InterPro" id="IPR029063">
    <property type="entry name" value="SAM-dependent_MTases_sf"/>
</dbReference>
<sequence length="323" mass="37448">MNNNNSLRCPICEARVFPKFTVPCDYRKPNNSQDYKIYWCSECDYGMTENRPSKEEVEDFYDLDDYYTHNAATSDVNENKISFLDRLRIHLSYLFDQGEDLDPGEVDTLLKTNKPRMCEIGCGNGKNLIKFQASGYDVFGIEPDPAARKMAQKITPNILSGTAEELPQGIKNEKYDIVLMSHVLEHCIDINKVMSNVKEILNDGGVYIVEIPNCNSLGFQTYRGEWPWSDIPRHLNFFTGSSLDKIFKKHGFETSFVKYQGFCRQFSNSWLKTENEIWTAFYQCDIKKEKKPNFKTRAWKLLLKSIFMPNSVKYDSVRLIGVK</sequence>
<protein>
    <submittedName>
        <fullName evidence="1">Class I SAM-dependent methyltransferase</fullName>
    </submittedName>
</protein>
<comment type="caution">
    <text evidence="1">The sequence shown here is derived from an EMBL/GenBank/DDBJ whole genome shotgun (WGS) entry which is preliminary data.</text>
</comment>
<dbReference type="CDD" id="cd02440">
    <property type="entry name" value="AdoMet_MTases"/>
    <property type="match status" value="1"/>
</dbReference>
<dbReference type="RefSeq" id="WP_229641596.1">
    <property type="nucleotide sequence ID" value="NZ_JADWDC010000045.1"/>
</dbReference>
<evidence type="ECO:0000313" key="2">
    <source>
        <dbReference type="Proteomes" id="UP000729733"/>
    </source>
</evidence>
<dbReference type="SUPFAM" id="SSF53335">
    <property type="entry name" value="S-adenosyl-L-methionine-dependent methyltransferases"/>
    <property type="match status" value="1"/>
</dbReference>
<name>A0A964BUL5_9CYAN</name>
<dbReference type="GO" id="GO:0008168">
    <property type="term" value="F:methyltransferase activity"/>
    <property type="evidence" value="ECO:0007669"/>
    <property type="project" value="UniProtKB-KW"/>
</dbReference>
<dbReference type="Pfam" id="PF13489">
    <property type="entry name" value="Methyltransf_23"/>
    <property type="match status" value="1"/>
</dbReference>
<dbReference type="AlphaFoldDB" id="A0A964BUL5"/>
<organism evidence="1 2">
    <name type="scientific">Waterburya agarophytonicola KI4</name>
    <dbReference type="NCBI Taxonomy" id="2874699"/>
    <lineage>
        <taxon>Bacteria</taxon>
        <taxon>Bacillati</taxon>
        <taxon>Cyanobacteriota</taxon>
        <taxon>Cyanophyceae</taxon>
        <taxon>Pleurocapsales</taxon>
        <taxon>Hyellaceae</taxon>
        <taxon>Waterburya</taxon>
        <taxon>Waterburya agarophytonicola</taxon>
    </lineage>
</organism>
<dbReference type="Gene3D" id="3.40.50.150">
    <property type="entry name" value="Vaccinia Virus protein VP39"/>
    <property type="match status" value="1"/>
</dbReference>
<keyword evidence="2" id="KW-1185">Reference proteome</keyword>
<reference evidence="1" key="1">
    <citation type="journal article" date="2021" name="Antonie Van Leeuwenhoek">
        <title>Draft genome and description of Waterburya agarophytonicola gen. nov. sp. nov. (Pleurocapsales, Cyanobacteria): a seaweed symbiont.</title>
        <authorList>
            <person name="Bonthond G."/>
            <person name="Shalygin S."/>
            <person name="Bayer T."/>
            <person name="Weinberger F."/>
        </authorList>
    </citation>
    <scope>NUCLEOTIDE SEQUENCE</scope>
    <source>
        <strain evidence="1">KI4</strain>
    </source>
</reference>
<proteinExistence type="predicted"/>
<gene>
    <name evidence="1" type="ORF">I4641_16105</name>
</gene>
<evidence type="ECO:0000313" key="1">
    <source>
        <dbReference type="EMBL" id="MCC0178501.1"/>
    </source>
</evidence>
<dbReference type="Proteomes" id="UP000729733">
    <property type="component" value="Unassembled WGS sequence"/>
</dbReference>
<dbReference type="PANTHER" id="PTHR43861">
    <property type="entry name" value="TRANS-ACONITATE 2-METHYLTRANSFERASE-RELATED"/>
    <property type="match status" value="1"/>
</dbReference>
<dbReference type="EMBL" id="JADWDC010000045">
    <property type="protein sequence ID" value="MCC0178501.1"/>
    <property type="molecule type" value="Genomic_DNA"/>
</dbReference>